<proteinExistence type="predicted"/>
<sequence length="48" mass="5493">MKCCVCGCSSTKENPMIKDPDPYESEINNDETEVWECEQCRDDSAMDI</sequence>
<accession>A0A0F9VYI0</accession>
<reference evidence="1" key="1">
    <citation type="journal article" date="2015" name="Nature">
        <title>Complex archaea that bridge the gap between prokaryotes and eukaryotes.</title>
        <authorList>
            <person name="Spang A."/>
            <person name="Saw J.H."/>
            <person name="Jorgensen S.L."/>
            <person name="Zaremba-Niedzwiedzka K."/>
            <person name="Martijn J."/>
            <person name="Lind A.E."/>
            <person name="van Eijk R."/>
            <person name="Schleper C."/>
            <person name="Guy L."/>
            <person name="Ettema T.J."/>
        </authorList>
    </citation>
    <scope>NUCLEOTIDE SEQUENCE</scope>
</reference>
<evidence type="ECO:0000313" key="1">
    <source>
        <dbReference type="EMBL" id="KKN78486.1"/>
    </source>
</evidence>
<name>A0A0F9VYI0_9ZZZZ</name>
<organism evidence="1">
    <name type="scientific">marine sediment metagenome</name>
    <dbReference type="NCBI Taxonomy" id="412755"/>
    <lineage>
        <taxon>unclassified sequences</taxon>
        <taxon>metagenomes</taxon>
        <taxon>ecological metagenomes</taxon>
    </lineage>
</organism>
<dbReference type="EMBL" id="LAZR01000262">
    <property type="protein sequence ID" value="KKN78486.1"/>
    <property type="molecule type" value="Genomic_DNA"/>
</dbReference>
<dbReference type="AlphaFoldDB" id="A0A0F9VYI0"/>
<protein>
    <submittedName>
        <fullName evidence="1">Uncharacterized protein</fullName>
    </submittedName>
</protein>
<gene>
    <name evidence="1" type="ORF">LCGC14_0350180</name>
</gene>
<comment type="caution">
    <text evidence="1">The sequence shown here is derived from an EMBL/GenBank/DDBJ whole genome shotgun (WGS) entry which is preliminary data.</text>
</comment>